<dbReference type="PANTHER" id="PTHR43547">
    <property type="entry name" value="TWO-COMPONENT HISTIDINE KINASE"/>
    <property type="match status" value="1"/>
</dbReference>
<evidence type="ECO:0000256" key="4">
    <source>
        <dbReference type="ARBA" id="ARBA00023015"/>
    </source>
</evidence>
<keyword evidence="8" id="KW-1133">Transmembrane helix</keyword>
<dbReference type="Proteomes" id="UP000533637">
    <property type="component" value="Unassembled WGS sequence"/>
</dbReference>
<keyword evidence="6" id="KW-0804">Transcription</keyword>
<feature type="domain" description="Response regulatory" evidence="12">
    <location>
        <begin position="1110"/>
        <end position="1225"/>
    </location>
</feature>
<dbReference type="Pfam" id="PF12833">
    <property type="entry name" value="HTH_18"/>
    <property type="match status" value="1"/>
</dbReference>
<evidence type="ECO:0000256" key="7">
    <source>
        <dbReference type="PROSITE-ProRule" id="PRU00169"/>
    </source>
</evidence>
<dbReference type="SUPFAM" id="SSF46689">
    <property type="entry name" value="Homeodomain-like"/>
    <property type="match status" value="1"/>
</dbReference>
<keyword evidence="8" id="KW-0472">Membrane</keyword>
<keyword evidence="8" id="KW-0812">Transmembrane</keyword>
<gene>
    <name evidence="13" type="ORF">GGQ57_004571</name>
</gene>
<keyword evidence="9" id="KW-0732">Signal</keyword>
<dbReference type="PROSITE" id="PS50110">
    <property type="entry name" value="RESPONSE_REGULATORY"/>
    <property type="match status" value="1"/>
</dbReference>
<dbReference type="InterPro" id="IPR011123">
    <property type="entry name" value="Y_Y_Y"/>
</dbReference>
<dbReference type="RefSeq" id="WP_183672210.1">
    <property type="nucleotide sequence ID" value="NZ_BMPB01000015.1"/>
</dbReference>
<evidence type="ECO:0000259" key="10">
    <source>
        <dbReference type="PROSITE" id="PS01124"/>
    </source>
</evidence>
<dbReference type="Pfam" id="PF07494">
    <property type="entry name" value="Reg_prop"/>
    <property type="match status" value="7"/>
</dbReference>
<dbReference type="SMART" id="SM00342">
    <property type="entry name" value="HTH_ARAC"/>
    <property type="match status" value="1"/>
</dbReference>
<feature type="chain" id="PRO_5046225306" description="histidine kinase" evidence="9">
    <location>
        <begin position="20"/>
        <end position="1366"/>
    </location>
</feature>
<keyword evidence="3 7" id="KW-0597">Phosphoprotein</keyword>
<evidence type="ECO:0000256" key="5">
    <source>
        <dbReference type="ARBA" id="ARBA00023125"/>
    </source>
</evidence>
<keyword evidence="4" id="KW-0805">Transcription regulation</keyword>
<dbReference type="InterPro" id="IPR004358">
    <property type="entry name" value="Sig_transdc_His_kin-like_C"/>
</dbReference>
<evidence type="ECO:0000256" key="2">
    <source>
        <dbReference type="ARBA" id="ARBA00012438"/>
    </source>
</evidence>
<dbReference type="CDD" id="cd00082">
    <property type="entry name" value="HisKA"/>
    <property type="match status" value="1"/>
</dbReference>
<dbReference type="Gene3D" id="2.60.40.10">
    <property type="entry name" value="Immunoglobulins"/>
    <property type="match status" value="1"/>
</dbReference>
<dbReference type="CDD" id="cd17574">
    <property type="entry name" value="REC_OmpR"/>
    <property type="match status" value="1"/>
</dbReference>
<dbReference type="InterPro" id="IPR009057">
    <property type="entry name" value="Homeodomain-like_sf"/>
</dbReference>
<evidence type="ECO:0000259" key="11">
    <source>
        <dbReference type="PROSITE" id="PS50109"/>
    </source>
</evidence>
<dbReference type="Gene3D" id="3.40.50.2300">
    <property type="match status" value="1"/>
</dbReference>
<dbReference type="PROSITE" id="PS00041">
    <property type="entry name" value="HTH_ARAC_FAMILY_1"/>
    <property type="match status" value="1"/>
</dbReference>
<dbReference type="InterPro" id="IPR011006">
    <property type="entry name" value="CheY-like_superfamily"/>
</dbReference>
<dbReference type="InterPro" id="IPR003594">
    <property type="entry name" value="HATPase_dom"/>
</dbReference>
<dbReference type="Gene3D" id="1.10.287.130">
    <property type="match status" value="1"/>
</dbReference>
<evidence type="ECO:0000313" key="13">
    <source>
        <dbReference type="EMBL" id="MBB4624627.1"/>
    </source>
</evidence>
<keyword evidence="13" id="KW-0418">Kinase</keyword>
<evidence type="ECO:0000256" key="9">
    <source>
        <dbReference type="SAM" id="SignalP"/>
    </source>
</evidence>
<dbReference type="EMBL" id="JACHOC010000011">
    <property type="protein sequence ID" value="MBB4624627.1"/>
    <property type="molecule type" value="Genomic_DNA"/>
</dbReference>
<dbReference type="PROSITE" id="PS01124">
    <property type="entry name" value="HTH_ARAC_FAMILY_2"/>
    <property type="match status" value="1"/>
</dbReference>
<dbReference type="Pfam" id="PF02518">
    <property type="entry name" value="HATPase_c"/>
    <property type="match status" value="1"/>
</dbReference>
<sequence>MKRIILLLLLSVFSLYNHAETEWSNYKIRPINNQDKLPGKQVNQILQDSEGYIWFATNNGLCSYNGYSLKIYKSSNQHPKLLQSNIVNAIIEDIDHRIWIGTEQGINILDKSTNKIETISNDSLQNSYIHSFLLSSDSTLWIGTQVGLLRYNRDSRNFTTYKNRPNDNTSICGNAIKALLEDESGDIWVATYGYGICRLNTQTEKFIHYPSLAPLNRANYLFQDKDKNLWVCLWGDGIVKIENKNDSYYPVYTHIQKESTYECIFRSLQQLNNGEIIAGTSQGLYSITSDNSLQVSNKQKNPLYTQILNNEINYLYTDKEHNIWIATQNSGVYVASSEKNPFTNYPLNMTTSSHQSLKVNSFYEWNQNELLLGADKICFAFYDKNKQELISYKKKQNYNNIFREWPGNLQFIFKHPYKNELWFGTQFGGLIICQVEKNEIISSRYYFHKLGQTPIGTTINSIVMDKDHNIWIGSDEGLNIITANDDTLSYRTYNRIQSICQDHTGAIWLGTYFDGIYRLRPGFDIRKLSFEIYNNNNKLINANEILCIFEDSHQNLWVGTKECGLQKYNREKNWFEPAPDMEDIQGNIIYNITEVNGKLILGTNQGLVLYDNTTYQSTILTDMDGLMDNNCMMNAMLNTGRGEIYYGTPKGFYIFHPDKLDPDSTDVKTVVTDFKIFHKSFDELPAKKQKQLSGDFHPLYTKQVTLTPADNNIGIEFAALSYIHPEKKRYKFKLDGFDKNWIYTDASQRTAYYTNLSAGSYKFHVKCINSSGIESSHDELFYINVLPPIYKTGYAYFFYFLLIASIAYLLYRFQLYRFRLQEAIKIEQIERIKSEELNQSKFRFFTNISHEFLTPLSIISCSFEELKRRFHIDNQTIKAAESNVFRLNKLIEEILEFQKAENNKLKLKITYGDIAAFIHEICHENFSLLVKNKNITLDVHCAPEHIAAWFDKDKIDKILYNLLSNAIKFSHTDGRGKIVVALTAEEPENEYQHKLLIIKVRNSGKGIEKEELPLIFNRFYEKNFRQSGKGNGIGLALTKSLVELHNGTIMVDSEPDGWTEFTIHIPISRKAFREEQIEDEKQDEIISIQTLIEEKDPSIININNTTDKYSLLLIEDDTELQTSLQHLLSCRYHTVVASNGQEGLEIATQINPDLIISDVMMPKMDGFELCKRIKENINISHIPIILLTAKIDGSDHLVGLKCGADSYITKPFNYTLLEAQIETILSNRKRTVEKFRSSPLTQEINLSVSSYEEKFLVNAIEIVKKHIEDPEFDVKQLLEEMQVSNSMLYRKLKALTNLSPNEFIRNIRLKTATELLRQKKGNISEIAYQVGFKDARYFSVNFKKEFNMTPSEYMEKSQSPKRSQTL</sequence>
<dbReference type="GO" id="GO:0016301">
    <property type="term" value="F:kinase activity"/>
    <property type="evidence" value="ECO:0007669"/>
    <property type="project" value="UniProtKB-KW"/>
</dbReference>
<evidence type="ECO:0000256" key="1">
    <source>
        <dbReference type="ARBA" id="ARBA00000085"/>
    </source>
</evidence>
<dbReference type="SMART" id="SM00388">
    <property type="entry name" value="HisKA"/>
    <property type="match status" value="1"/>
</dbReference>
<organism evidence="13 14">
    <name type="scientific">Parabacteroides faecis</name>
    <dbReference type="NCBI Taxonomy" id="1217282"/>
    <lineage>
        <taxon>Bacteria</taxon>
        <taxon>Pseudomonadati</taxon>
        <taxon>Bacteroidota</taxon>
        <taxon>Bacteroidia</taxon>
        <taxon>Bacteroidales</taxon>
        <taxon>Tannerellaceae</taxon>
        <taxon>Parabacteroides</taxon>
    </lineage>
</organism>
<evidence type="ECO:0000313" key="14">
    <source>
        <dbReference type="Proteomes" id="UP000533637"/>
    </source>
</evidence>
<keyword evidence="5" id="KW-0238">DNA-binding</keyword>
<dbReference type="InterPro" id="IPR018060">
    <property type="entry name" value="HTH_AraC"/>
</dbReference>
<dbReference type="InterPro" id="IPR001789">
    <property type="entry name" value="Sig_transdc_resp-reg_receiver"/>
</dbReference>
<evidence type="ECO:0000259" key="12">
    <source>
        <dbReference type="PROSITE" id="PS50110"/>
    </source>
</evidence>
<feature type="domain" description="Histidine kinase" evidence="11">
    <location>
        <begin position="847"/>
        <end position="1069"/>
    </location>
</feature>
<dbReference type="InterPro" id="IPR036890">
    <property type="entry name" value="HATPase_C_sf"/>
</dbReference>
<dbReference type="SMART" id="SM00448">
    <property type="entry name" value="REC"/>
    <property type="match status" value="1"/>
</dbReference>
<dbReference type="PROSITE" id="PS50109">
    <property type="entry name" value="HIS_KIN"/>
    <property type="match status" value="1"/>
</dbReference>
<keyword evidence="14" id="KW-1185">Reference proteome</keyword>
<dbReference type="InterPro" id="IPR011110">
    <property type="entry name" value="Reg_prop"/>
</dbReference>
<dbReference type="SUPFAM" id="SSF63829">
    <property type="entry name" value="Calcium-dependent phosphotriesterase"/>
    <property type="match status" value="3"/>
</dbReference>
<protein>
    <recommendedName>
        <fullName evidence="2">histidine kinase</fullName>
        <ecNumber evidence="2">2.7.13.3</ecNumber>
    </recommendedName>
</protein>
<dbReference type="Gene3D" id="2.130.10.10">
    <property type="entry name" value="YVTN repeat-like/Quinoprotein amine dehydrogenase"/>
    <property type="match status" value="2"/>
</dbReference>
<evidence type="ECO:0000256" key="6">
    <source>
        <dbReference type="ARBA" id="ARBA00023163"/>
    </source>
</evidence>
<comment type="caution">
    <text evidence="13">The sequence shown here is derived from an EMBL/GenBank/DDBJ whole genome shotgun (WGS) entry which is preliminary data.</text>
</comment>
<dbReference type="InterPro" id="IPR036097">
    <property type="entry name" value="HisK_dim/P_sf"/>
</dbReference>
<comment type="catalytic activity">
    <reaction evidence="1">
        <text>ATP + protein L-histidine = ADP + protein N-phospho-L-histidine.</text>
        <dbReference type="EC" id="2.7.13.3"/>
    </reaction>
</comment>
<dbReference type="Pfam" id="PF00512">
    <property type="entry name" value="HisKA"/>
    <property type="match status" value="1"/>
</dbReference>
<name>A0ABR6KUQ6_9BACT</name>
<reference evidence="13 14" key="1">
    <citation type="submission" date="2020-08" db="EMBL/GenBank/DDBJ databases">
        <title>Genomic Encyclopedia of Type Strains, Phase IV (KMG-IV): sequencing the most valuable type-strain genomes for metagenomic binning, comparative biology and taxonomic classification.</title>
        <authorList>
            <person name="Goeker M."/>
        </authorList>
    </citation>
    <scope>NUCLEOTIDE SEQUENCE [LARGE SCALE GENOMIC DNA]</scope>
    <source>
        <strain evidence="13 14">DSM 102983</strain>
    </source>
</reference>
<feature type="signal peptide" evidence="9">
    <location>
        <begin position="1"/>
        <end position="19"/>
    </location>
</feature>
<dbReference type="InterPro" id="IPR015943">
    <property type="entry name" value="WD40/YVTN_repeat-like_dom_sf"/>
</dbReference>
<dbReference type="PANTHER" id="PTHR43547:SF2">
    <property type="entry name" value="HYBRID SIGNAL TRANSDUCTION HISTIDINE KINASE C"/>
    <property type="match status" value="1"/>
</dbReference>
<dbReference type="SUPFAM" id="SSF55874">
    <property type="entry name" value="ATPase domain of HSP90 chaperone/DNA topoisomerase II/histidine kinase"/>
    <property type="match status" value="1"/>
</dbReference>
<dbReference type="Pfam" id="PF07495">
    <property type="entry name" value="Y_Y_Y"/>
    <property type="match status" value="1"/>
</dbReference>
<evidence type="ECO:0000256" key="8">
    <source>
        <dbReference type="SAM" id="Phobius"/>
    </source>
</evidence>
<dbReference type="InterPro" id="IPR013783">
    <property type="entry name" value="Ig-like_fold"/>
</dbReference>
<dbReference type="SUPFAM" id="SSF47384">
    <property type="entry name" value="Homodimeric domain of signal transducing histidine kinase"/>
    <property type="match status" value="1"/>
</dbReference>
<dbReference type="InterPro" id="IPR005467">
    <property type="entry name" value="His_kinase_dom"/>
</dbReference>
<dbReference type="Gene3D" id="1.10.10.60">
    <property type="entry name" value="Homeodomain-like"/>
    <property type="match status" value="1"/>
</dbReference>
<dbReference type="SUPFAM" id="SSF52172">
    <property type="entry name" value="CheY-like"/>
    <property type="match status" value="1"/>
</dbReference>
<dbReference type="SMART" id="SM00387">
    <property type="entry name" value="HATPase_c"/>
    <property type="match status" value="1"/>
</dbReference>
<keyword evidence="13" id="KW-0808">Transferase</keyword>
<feature type="modified residue" description="4-aspartylphosphate" evidence="7">
    <location>
        <position position="1158"/>
    </location>
</feature>
<feature type="transmembrane region" description="Helical" evidence="8">
    <location>
        <begin position="793"/>
        <end position="811"/>
    </location>
</feature>
<dbReference type="InterPro" id="IPR018062">
    <property type="entry name" value="HTH_AraC-typ_CS"/>
</dbReference>
<dbReference type="EC" id="2.7.13.3" evidence="2"/>
<dbReference type="Pfam" id="PF00072">
    <property type="entry name" value="Response_reg"/>
    <property type="match status" value="1"/>
</dbReference>
<dbReference type="PRINTS" id="PR00344">
    <property type="entry name" value="BCTRLSENSOR"/>
</dbReference>
<proteinExistence type="predicted"/>
<accession>A0ABR6KUQ6</accession>
<feature type="domain" description="HTH araC/xylS-type" evidence="10">
    <location>
        <begin position="1257"/>
        <end position="1356"/>
    </location>
</feature>
<dbReference type="Gene3D" id="3.30.565.10">
    <property type="entry name" value="Histidine kinase-like ATPase, C-terminal domain"/>
    <property type="match status" value="1"/>
</dbReference>
<dbReference type="InterPro" id="IPR003661">
    <property type="entry name" value="HisK_dim/P_dom"/>
</dbReference>
<evidence type="ECO:0000256" key="3">
    <source>
        <dbReference type="ARBA" id="ARBA00022553"/>
    </source>
</evidence>